<evidence type="ECO:0000313" key="3">
    <source>
        <dbReference type="Proteomes" id="UP000239550"/>
    </source>
</evidence>
<dbReference type="EMBL" id="PUWT01000004">
    <property type="protein sequence ID" value="PQQ29424.1"/>
    <property type="molecule type" value="Genomic_DNA"/>
</dbReference>
<dbReference type="InterPro" id="IPR014944">
    <property type="entry name" value="Toxin_SymE-like"/>
</dbReference>
<proteinExistence type="predicted"/>
<gene>
    <name evidence="2" type="ORF">C6H66_01665</name>
</gene>
<dbReference type="GO" id="GO:0016070">
    <property type="term" value="P:RNA metabolic process"/>
    <property type="evidence" value="ECO:0007669"/>
    <property type="project" value="InterPro"/>
</dbReference>
<organism evidence="2 3">
    <name type="scientific">Photorhabdus hindustanensis</name>
    <dbReference type="NCBI Taxonomy" id="2918802"/>
    <lineage>
        <taxon>Bacteria</taxon>
        <taxon>Pseudomonadati</taxon>
        <taxon>Pseudomonadota</taxon>
        <taxon>Gammaproteobacteria</taxon>
        <taxon>Enterobacterales</taxon>
        <taxon>Morganellaceae</taxon>
        <taxon>Photorhabdus</taxon>
    </lineage>
</organism>
<evidence type="ECO:0000259" key="1">
    <source>
        <dbReference type="Pfam" id="PF08845"/>
    </source>
</evidence>
<dbReference type="Pfam" id="PF08845">
    <property type="entry name" value="SymE_toxin"/>
    <property type="match status" value="1"/>
</dbReference>
<sequence length="83" mass="9451">MPPFNQRDCNVNSGSSKAQRRYKVGYISRCHPDRSTGMTRYYNQHPSLHLKGNWLEKAGFTTGQAVNITVERGQLIIRLVENG</sequence>
<reference evidence="2 3" key="1">
    <citation type="submission" date="2018-02" db="EMBL/GenBank/DDBJ databases">
        <title>Five New Genomes of Indian Photorhabdus Isolates TSA.</title>
        <authorList>
            <person name="Dubay B."/>
            <person name="Somvanshi V.S."/>
        </authorList>
    </citation>
    <scope>NUCLEOTIDE SEQUENCE [LARGE SCALE GENOMIC DNA]</scope>
    <source>
        <strain evidence="2 3">H1</strain>
    </source>
</reference>
<dbReference type="Proteomes" id="UP000239550">
    <property type="component" value="Unassembled WGS sequence"/>
</dbReference>
<protein>
    <submittedName>
        <fullName evidence="2">Type I toxin-antitoxin system SymE family toxin</fullName>
    </submittedName>
</protein>
<comment type="caution">
    <text evidence="2">The sequence shown here is derived from an EMBL/GenBank/DDBJ whole genome shotgun (WGS) entry which is preliminary data.</text>
</comment>
<feature type="domain" description="Toxin SymE-like" evidence="1">
    <location>
        <begin position="19"/>
        <end position="78"/>
    </location>
</feature>
<accession>A0A2S8Q8X5</accession>
<dbReference type="GO" id="GO:0005737">
    <property type="term" value="C:cytoplasm"/>
    <property type="evidence" value="ECO:0007669"/>
    <property type="project" value="InterPro"/>
</dbReference>
<keyword evidence="3" id="KW-1185">Reference proteome</keyword>
<evidence type="ECO:0000313" key="2">
    <source>
        <dbReference type="EMBL" id="PQQ29424.1"/>
    </source>
</evidence>
<name>A0A2S8Q8X5_9GAMM</name>
<dbReference type="GO" id="GO:0016788">
    <property type="term" value="F:hydrolase activity, acting on ester bonds"/>
    <property type="evidence" value="ECO:0007669"/>
    <property type="project" value="InterPro"/>
</dbReference>
<dbReference type="GO" id="GO:0003723">
    <property type="term" value="F:RNA binding"/>
    <property type="evidence" value="ECO:0007669"/>
    <property type="project" value="InterPro"/>
</dbReference>
<dbReference type="AlphaFoldDB" id="A0A2S8Q8X5"/>